<dbReference type="SMART" id="SM00278">
    <property type="entry name" value="HhH1"/>
    <property type="match status" value="3"/>
</dbReference>
<feature type="binding site" evidence="14">
    <location>
        <position position="408"/>
    </location>
    <ligand>
        <name>Zn(2+)</name>
        <dbReference type="ChEBI" id="CHEBI:29105"/>
    </ligand>
</feature>
<proteinExistence type="inferred from homology"/>
<dbReference type="CDD" id="cd00114">
    <property type="entry name" value="LIGANc"/>
    <property type="match status" value="1"/>
</dbReference>
<keyword evidence="11 14" id="KW-0234">DNA repair</keyword>
<dbReference type="EC" id="6.5.1.2" evidence="2 14"/>
<evidence type="ECO:0000256" key="2">
    <source>
        <dbReference type="ARBA" id="ARBA00012722"/>
    </source>
</evidence>
<evidence type="ECO:0000256" key="9">
    <source>
        <dbReference type="ARBA" id="ARBA00022842"/>
    </source>
</evidence>
<accession>A0A060RBP4</accession>
<dbReference type="InterPro" id="IPR003583">
    <property type="entry name" value="Hlx-hairpin-Hlx_DNA-bd_motif"/>
</dbReference>
<dbReference type="FunFam" id="1.10.150.20:FF:000007">
    <property type="entry name" value="DNA ligase"/>
    <property type="match status" value="1"/>
</dbReference>
<evidence type="ECO:0000256" key="12">
    <source>
        <dbReference type="ARBA" id="ARBA00034005"/>
    </source>
</evidence>
<comment type="similarity">
    <text evidence="13 14">Belongs to the NAD-dependent DNA ligase family. LigA subfamily.</text>
</comment>
<dbReference type="FunFam" id="2.40.50.140:FF:000012">
    <property type="entry name" value="DNA ligase"/>
    <property type="match status" value="1"/>
</dbReference>
<dbReference type="GO" id="GO:0006281">
    <property type="term" value="P:DNA repair"/>
    <property type="evidence" value="ECO:0007669"/>
    <property type="project" value="UniProtKB-KW"/>
</dbReference>
<dbReference type="OrthoDB" id="9759736at2"/>
<dbReference type="SMART" id="SM00532">
    <property type="entry name" value="LIGANc"/>
    <property type="match status" value="1"/>
</dbReference>
<keyword evidence="17" id="KW-1185">Reference proteome</keyword>
<feature type="binding site" evidence="14">
    <location>
        <begin position="79"/>
        <end position="80"/>
    </location>
    <ligand>
        <name>NAD(+)</name>
        <dbReference type="ChEBI" id="CHEBI:57540"/>
    </ligand>
</feature>
<dbReference type="Gene3D" id="1.10.150.20">
    <property type="entry name" value="5' to 3' exonuclease, C-terminal subdomain"/>
    <property type="match status" value="2"/>
</dbReference>
<dbReference type="InterPro" id="IPR013840">
    <property type="entry name" value="DNAligase_N"/>
</dbReference>
<dbReference type="Pfam" id="PF01653">
    <property type="entry name" value="DNA_ligase_aden"/>
    <property type="match status" value="1"/>
</dbReference>
<dbReference type="InterPro" id="IPR001357">
    <property type="entry name" value="BRCT_dom"/>
</dbReference>
<dbReference type="PATRIC" id="fig|1433126.3.peg.2946"/>
<dbReference type="GO" id="GO:0046872">
    <property type="term" value="F:metal ion binding"/>
    <property type="evidence" value="ECO:0007669"/>
    <property type="project" value="UniProtKB-KW"/>
</dbReference>
<feature type="binding site" evidence="14">
    <location>
        <position position="405"/>
    </location>
    <ligand>
        <name>Zn(2+)</name>
        <dbReference type="ChEBI" id="CHEBI:29105"/>
    </ligand>
</feature>
<comment type="cofactor">
    <cofactor evidence="14">
        <name>Mg(2+)</name>
        <dbReference type="ChEBI" id="CHEBI:18420"/>
    </cofactor>
    <cofactor evidence="14">
        <name>Mn(2+)</name>
        <dbReference type="ChEBI" id="CHEBI:29035"/>
    </cofactor>
</comment>
<keyword evidence="5 14" id="KW-0235">DNA replication</keyword>
<evidence type="ECO:0000256" key="6">
    <source>
        <dbReference type="ARBA" id="ARBA00022723"/>
    </source>
</evidence>
<dbReference type="Gene3D" id="1.10.287.610">
    <property type="entry name" value="Helix hairpin bin"/>
    <property type="match status" value="1"/>
</dbReference>
<reference evidence="16 17" key="1">
    <citation type="journal article" date="2015" name="Genome Announc.">
        <title>Complete Genome Sequence of the Novel Leech Symbiont Mucinivorans hirudinis M3T.</title>
        <authorList>
            <person name="Nelson M.C."/>
            <person name="Bomar L."/>
            <person name="Graf J."/>
        </authorList>
    </citation>
    <scope>NUCLEOTIDE SEQUENCE [LARGE SCALE GENOMIC DNA]</scope>
    <source>
        <strain evidence="17">M3</strain>
    </source>
</reference>
<feature type="binding site" evidence="14">
    <location>
        <position position="287"/>
    </location>
    <ligand>
        <name>NAD(+)</name>
        <dbReference type="ChEBI" id="CHEBI:57540"/>
    </ligand>
</feature>
<dbReference type="SUPFAM" id="SSF56091">
    <property type="entry name" value="DNA ligase/mRNA capping enzyme, catalytic domain"/>
    <property type="match status" value="1"/>
</dbReference>
<dbReference type="EMBL" id="HG934468">
    <property type="protein sequence ID" value="CDN33040.1"/>
    <property type="molecule type" value="Genomic_DNA"/>
</dbReference>
<dbReference type="InterPro" id="IPR036420">
    <property type="entry name" value="BRCT_dom_sf"/>
</dbReference>
<dbReference type="Pfam" id="PF03119">
    <property type="entry name" value="DNA_ligase_ZBD"/>
    <property type="match status" value="1"/>
</dbReference>
<dbReference type="NCBIfam" id="NF005932">
    <property type="entry name" value="PRK07956.1"/>
    <property type="match status" value="1"/>
</dbReference>
<feature type="active site" description="N6-AMP-lysine intermediate" evidence="14">
    <location>
        <position position="114"/>
    </location>
</feature>
<dbReference type="InterPro" id="IPR013839">
    <property type="entry name" value="DNAligase_adenylation"/>
</dbReference>
<protein>
    <recommendedName>
        <fullName evidence="3 14">DNA ligase</fullName>
        <ecNumber evidence="2 14">6.5.1.2</ecNumber>
    </recommendedName>
    <alternativeName>
        <fullName evidence="14">Polydeoxyribonucleotide synthase [NAD(+)]</fullName>
    </alternativeName>
</protein>
<name>A0A060RBP4_9BACT</name>
<feature type="binding site" evidence="14">
    <location>
        <position position="311"/>
    </location>
    <ligand>
        <name>NAD(+)</name>
        <dbReference type="ChEBI" id="CHEBI:57540"/>
    </ligand>
</feature>
<dbReference type="Pfam" id="PF03120">
    <property type="entry name" value="OB_DNA_ligase"/>
    <property type="match status" value="1"/>
</dbReference>
<dbReference type="KEGG" id="rbc:BN938_2975"/>
<dbReference type="SUPFAM" id="SSF50249">
    <property type="entry name" value="Nucleic acid-binding proteins"/>
    <property type="match status" value="1"/>
</dbReference>
<keyword evidence="8 14" id="KW-0862">Zinc</keyword>
<evidence type="ECO:0000256" key="5">
    <source>
        <dbReference type="ARBA" id="ARBA00022705"/>
    </source>
</evidence>
<dbReference type="InterPro" id="IPR004149">
    <property type="entry name" value="Znf_DNAligase_C4"/>
</dbReference>
<feature type="domain" description="BRCT" evidence="15">
    <location>
        <begin position="588"/>
        <end position="678"/>
    </location>
</feature>
<dbReference type="HOGENOM" id="CLU_007764_2_0_10"/>
<evidence type="ECO:0000256" key="4">
    <source>
        <dbReference type="ARBA" id="ARBA00022598"/>
    </source>
</evidence>
<dbReference type="FunFam" id="3.30.470.30:FF:000001">
    <property type="entry name" value="DNA ligase"/>
    <property type="match status" value="1"/>
</dbReference>
<organism evidence="16 17">
    <name type="scientific">Mucinivorans hirudinis</name>
    <dbReference type="NCBI Taxonomy" id="1433126"/>
    <lineage>
        <taxon>Bacteria</taxon>
        <taxon>Pseudomonadati</taxon>
        <taxon>Bacteroidota</taxon>
        <taxon>Bacteroidia</taxon>
        <taxon>Bacteroidales</taxon>
        <taxon>Rikenellaceae</taxon>
        <taxon>Mucinivorans</taxon>
    </lineage>
</organism>
<dbReference type="Gene3D" id="2.40.50.140">
    <property type="entry name" value="Nucleic acid-binding proteins"/>
    <property type="match status" value="1"/>
</dbReference>
<dbReference type="GO" id="GO:0005829">
    <property type="term" value="C:cytosol"/>
    <property type="evidence" value="ECO:0007669"/>
    <property type="project" value="TreeGrafter"/>
</dbReference>
<dbReference type="SMART" id="SM00292">
    <property type="entry name" value="BRCT"/>
    <property type="match status" value="1"/>
</dbReference>
<keyword evidence="6 14" id="KW-0479">Metal-binding</keyword>
<dbReference type="Gene3D" id="3.30.470.30">
    <property type="entry name" value="DNA ligase/mRNA capping enzyme"/>
    <property type="match status" value="1"/>
</dbReference>
<dbReference type="STRING" id="1433126.BN938_2975"/>
<dbReference type="Gene3D" id="3.40.50.10190">
    <property type="entry name" value="BRCT domain"/>
    <property type="match status" value="1"/>
</dbReference>
<dbReference type="Proteomes" id="UP000027616">
    <property type="component" value="Chromosome I"/>
</dbReference>
<feature type="binding site" evidence="14">
    <location>
        <position position="423"/>
    </location>
    <ligand>
        <name>Zn(2+)</name>
        <dbReference type="ChEBI" id="CHEBI:29105"/>
    </ligand>
</feature>
<evidence type="ECO:0000256" key="11">
    <source>
        <dbReference type="ARBA" id="ARBA00023204"/>
    </source>
</evidence>
<dbReference type="GO" id="GO:0003677">
    <property type="term" value="F:DNA binding"/>
    <property type="evidence" value="ECO:0007669"/>
    <property type="project" value="InterPro"/>
</dbReference>
<evidence type="ECO:0000256" key="10">
    <source>
        <dbReference type="ARBA" id="ARBA00023027"/>
    </source>
</evidence>
<keyword evidence="9 14" id="KW-0460">Magnesium</keyword>
<dbReference type="Pfam" id="PF12826">
    <property type="entry name" value="HHH_2"/>
    <property type="match status" value="1"/>
</dbReference>
<feature type="binding site" evidence="14">
    <location>
        <position position="135"/>
    </location>
    <ligand>
        <name>NAD(+)</name>
        <dbReference type="ChEBI" id="CHEBI:57540"/>
    </ligand>
</feature>
<dbReference type="eggNOG" id="COG0272">
    <property type="taxonomic scope" value="Bacteria"/>
</dbReference>
<gene>
    <name evidence="14" type="primary">ligA</name>
    <name evidence="16" type="ORF">BN938_2975</name>
</gene>
<dbReference type="SUPFAM" id="SSF52113">
    <property type="entry name" value="BRCT domain"/>
    <property type="match status" value="1"/>
</dbReference>
<evidence type="ECO:0000256" key="13">
    <source>
        <dbReference type="ARBA" id="ARBA00060881"/>
    </source>
</evidence>
<dbReference type="AlphaFoldDB" id="A0A060RBP4"/>
<evidence type="ECO:0000256" key="8">
    <source>
        <dbReference type="ARBA" id="ARBA00022833"/>
    </source>
</evidence>
<dbReference type="PROSITE" id="PS50172">
    <property type="entry name" value="BRCT"/>
    <property type="match status" value="1"/>
</dbReference>
<dbReference type="InterPro" id="IPR033136">
    <property type="entry name" value="DNA_ligase_CS"/>
</dbReference>
<evidence type="ECO:0000256" key="7">
    <source>
        <dbReference type="ARBA" id="ARBA00022763"/>
    </source>
</evidence>
<dbReference type="SUPFAM" id="SSF47781">
    <property type="entry name" value="RuvA domain 2-like"/>
    <property type="match status" value="1"/>
</dbReference>
<comment type="function">
    <text evidence="1 14">DNA ligase that catalyzes the formation of phosphodiester linkages between 5'-phosphoryl and 3'-hydroxyl groups in double-stranded DNA using NAD as a coenzyme and as the energy source for the reaction. It is essential for DNA replication and repair of damaged DNA.</text>
</comment>
<dbReference type="PANTHER" id="PTHR23389:SF9">
    <property type="entry name" value="DNA LIGASE"/>
    <property type="match status" value="1"/>
</dbReference>
<dbReference type="PROSITE" id="PS01056">
    <property type="entry name" value="DNA_LIGASE_N2"/>
    <property type="match status" value="1"/>
</dbReference>
<evidence type="ECO:0000313" key="16">
    <source>
        <dbReference type="EMBL" id="CDN33040.1"/>
    </source>
</evidence>
<feature type="binding site" evidence="14">
    <location>
        <position position="429"/>
    </location>
    <ligand>
        <name>Zn(2+)</name>
        <dbReference type="ChEBI" id="CHEBI:29105"/>
    </ligand>
</feature>
<dbReference type="InterPro" id="IPR004150">
    <property type="entry name" value="NAD_DNA_ligase_OB"/>
</dbReference>
<evidence type="ECO:0000256" key="14">
    <source>
        <dbReference type="HAMAP-Rule" id="MF_01588"/>
    </source>
</evidence>
<dbReference type="InterPro" id="IPR010994">
    <property type="entry name" value="RuvA_2-like"/>
</dbReference>
<evidence type="ECO:0000259" key="15">
    <source>
        <dbReference type="PROSITE" id="PS50172"/>
    </source>
</evidence>
<evidence type="ECO:0000256" key="3">
    <source>
        <dbReference type="ARBA" id="ARBA00013308"/>
    </source>
</evidence>
<dbReference type="GO" id="GO:0006260">
    <property type="term" value="P:DNA replication"/>
    <property type="evidence" value="ECO:0007669"/>
    <property type="project" value="UniProtKB-KW"/>
</dbReference>
<dbReference type="Gene3D" id="6.20.10.30">
    <property type="match status" value="1"/>
</dbReference>
<feature type="binding site" evidence="14">
    <location>
        <position position="112"/>
    </location>
    <ligand>
        <name>NAD(+)</name>
        <dbReference type="ChEBI" id="CHEBI:57540"/>
    </ligand>
</feature>
<dbReference type="InterPro" id="IPR012340">
    <property type="entry name" value="NA-bd_OB-fold"/>
</dbReference>
<keyword evidence="10 14" id="KW-0520">NAD</keyword>
<dbReference type="Pfam" id="PF00533">
    <property type="entry name" value="BRCT"/>
    <property type="match status" value="1"/>
</dbReference>
<feature type="binding site" evidence="14">
    <location>
        <position position="172"/>
    </location>
    <ligand>
        <name>NAD(+)</name>
        <dbReference type="ChEBI" id="CHEBI:57540"/>
    </ligand>
</feature>
<dbReference type="PANTHER" id="PTHR23389">
    <property type="entry name" value="CHROMOSOME TRANSMISSION FIDELITY FACTOR 18"/>
    <property type="match status" value="1"/>
</dbReference>
<dbReference type="GO" id="GO:0003911">
    <property type="term" value="F:DNA ligase (NAD+) activity"/>
    <property type="evidence" value="ECO:0007669"/>
    <property type="project" value="UniProtKB-UniRule"/>
</dbReference>
<evidence type="ECO:0000313" key="17">
    <source>
        <dbReference type="Proteomes" id="UP000027616"/>
    </source>
</evidence>
<dbReference type="NCBIfam" id="TIGR00575">
    <property type="entry name" value="dnlj"/>
    <property type="match status" value="1"/>
</dbReference>
<feature type="binding site" evidence="14">
    <location>
        <begin position="30"/>
        <end position="34"/>
    </location>
    <ligand>
        <name>NAD(+)</name>
        <dbReference type="ChEBI" id="CHEBI:57540"/>
    </ligand>
</feature>
<keyword evidence="7 14" id="KW-0227">DNA damage</keyword>
<dbReference type="InterPro" id="IPR041663">
    <property type="entry name" value="DisA/LigA_HHH"/>
</dbReference>
<keyword evidence="14" id="KW-0464">Manganese</keyword>
<evidence type="ECO:0000256" key="1">
    <source>
        <dbReference type="ARBA" id="ARBA00004067"/>
    </source>
</evidence>
<dbReference type="HAMAP" id="MF_01588">
    <property type="entry name" value="DNA_ligase_A"/>
    <property type="match status" value="1"/>
</dbReference>
<dbReference type="InterPro" id="IPR001679">
    <property type="entry name" value="DNA_ligase"/>
</dbReference>
<sequence>MTAEKILKLRSLIDKYNYEYYTLNRPTVSDHEFDKLLAELAALETENPQFYDANSPTQRIGADLTSGFAPAKHHFAMYSLANTYSEGELRDFTVRIQKEHPEVEDGAEYVAELKFDGTAISLTYERGRFVRAVTRGDGTTGDDVSANVRTIRSIPMVLQGDDFPVLMEVRGEIYLPFDSFEKLNRQRVEEQEEPFANARNAAAGSLKLQSPAEVAARGLECILYAVQSEQMPCATHFEALAKLGKWGFRTSEHSRLCKSIDQLAAFIREWETRRFTLGYATDGVVIKVNDFRTQRDLGSTAKAPRWAVAYKFKAESVATRLLSIEFSVGRTGAITPVANLEPVQLAGTTVKRASLHNADQIALLDVRLGDMVYVEKGGEIIPKITGVDLLMRPSDSQPLIYISECPECGTPLVKNEDEAKHYCPNFYGCPPQIIGRITHFISRKAMYIDSLGEETVTQFYKNGFINDPSDLYVLKKAQIAGLERMGDKSAENIINGIDESRKVPFSRVLFAIGIRYVGETTAKKIAAAAGSIDALAAMSREQLCEIDEVGAKIADSIIDFFSNEHNITLIDKLKEAGVQFAEQERARSDFQPLAGLKVVISGTFQNYGRDQIKELIELCGGTNQSSVAKNTDLFVVGSNVGPAKMEKARKIGTRIVDETKFSEMIKQKNTIPTSLFPEL</sequence>
<dbReference type="FunFam" id="1.10.150.20:FF:000006">
    <property type="entry name" value="DNA ligase"/>
    <property type="match status" value="1"/>
</dbReference>
<dbReference type="PIRSF" id="PIRSF001604">
    <property type="entry name" value="LigA"/>
    <property type="match status" value="1"/>
</dbReference>
<keyword evidence="4 14" id="KW-0436">Ligase</keyword>
<comment type="catalytic activity">
    <reaction evidence="12 14">
        <text>NAD(+) + (deoxyribonucleotide)n-3'-hydroxyl + 5'-phospho-(deoxyribonucleotide)m = (deoxyribonucleotide)n+m + AMP + beta-nicotinamide D-nucleotide.</text>
        <dbReference type="EC" id="6.5.1.2"/>
    </reaction>
</comment>